<gene>
    <name evidence="3" type="ORF">VPNG_04277</name>
</gene>
<reference evidence="3 4" key="1">
    <citation type="submission" date="2015-09" db="EMBL/GenBank/DDBJ databases">
        <title>Host preference determinants of Valsa canker pathogens revealed by comparative genomics.</title>
        <authorList>
            <person name="Yin Z."/>
            <person name="Huang L."/>
        </authorList>
    </citation>
    <scope>NUCLEOTIDE SEQUENCE [LARGE SCALE GENOMIC DNA]</scope>
    <source>
        <strain evidence="3 4">SXYLt</strain>
    </source>
</reference>
<dbReference type="InterPro" id="IPR050471">
    <property type="entry name" value="AB_hydrolase"/>
</dbReference>
<dbReference type="InterPro" id="IPR000073">
    <property type="entry name" value="AB_hydrolase_1"/>
</dbReference>
<evidence type="ECO:0000313" key="3">
    <source>
        <dbReference type="EMBL" id="ROW14137.1"/>
    </source>
</evidence>
<feature type="region of interest" description="Disordered" evidence="1">
    <location>
        <begin position="136"/>
        <end position="170"/>
    </location>
</feature>
<dbReference type="Proteomes" id="UP000285146">
    <property type="component" value="Unassembled WGS sequence"/>
</dbReference>
<dbReference type="InParanoid" id="A0A423XDH2"/>
<evidence type="ECO:0000259" key="2">
    <source>
        <dbReference type="Pfam" id="PF12697"/>
    </source>
</evidence>
<sequence length="406" mass="45020">MVTSEKEVWDQLPTVAEVLKHPAFPTAIWNLEPTRSGSLPVAEGRGGPLKISWEIHGEGPVKLVFLMGLGAFKSAWQRETLHFGHEQGQRYSVLILDNRGMGDSDKPLMRYSTSEMARDAIEVLEHVGWLPRNVLSPEREQQQQQQQQQPGASEASSSSSPPPPPPERTLHVLGISMGGMLAQEVACLVPQYISTLHLLCTAAYIENTTTFWENMSDRAQMLVPKSLESSVRGSAESMFSLSYLPGPDDVHLPDVRSTPGVLPPGGGGGGGQGVEEYQRFGNNYERFVAWEMHKRLDAKRFTVKGFLLQLIAAGWHHKSREQLSEMADRLGRERILVLHGTADRMISVPHGRKLIDFLGGTEGTGLVGIIEPDLGHAPPLERTEWFHALVEERIRKGEELDGRKLP</sequence>
<comment type="caution">
    <text evidence="3">The sequence shown here is derived from an EMBL/GenBank/DDBJ whole genome shotgun (WGS) entry which is preliminary data.</text>
</comment>
<dbReference type="EMBL" id="LKEB01000015">
    <property type="protein sequence ID" value="ROW14137.1"/>
    <property type="molecule type" value="Genomic_DNA"/>
</dbReference>
<feature type="compositionally biased region" description="Low complexity" evidence="1">
    <location>
        <begin position="142"/>
        <end position="159"/>
    </location>
</feature>
<dbReference type="PANTHER" id="PTHR43433:SF5">
    <property type="entry name" value="AB HYDROLASE-1 DOMAIN-CONTAINING PROTEIN"/>
    <property type="match status" value="1"/>
</dbReference>
<dbReference type="SUPFAM" id="SSF53474">
    <property type="entry name" value="alpha/beta-Hydrolases"/>
    <property type="match status" value="1"/>
</dbReference>
<dbReference type="AlphaFoldDB" id="A0A423XDH2"/>
<accession>A0A423XDH2</accession>
<evidence type="ECO:0000256" key="1">
    <source>
        <dbReference type="SAM" id="MobiDB-lite"/>
    </source>
</evidence>
<protein>
    <recommendedName>
        <fullName evidence="2">AB hydrolase-1 domain-containing protein</fullName>
    </recommendedName>
</protein>
<dbReference type="PANTHER" id="PTHR43433">
    <property type="entry name" value="HYDROLASE, ALPHA/BETA FOLD FAMILY PROTEIN"/>
    <property type="match status" value="1"/>
</dbReference>
<dbReference type="STRING" id="1230097.A0A423XDH2"/>
<organism evidence="3 4">
    <name type="scientific">Cytospora leucostoma</name>
    <dbReference type="NCBI Taxonomy" id="1230097"/>
    <lineage>
        <taxon>Eukaryota</taxon>
        <taxon>Fungi</taxon>
        <taxon>Dikarya</taxon>
        <taxon>Ascomycota</taxon>
        <taxon>Pezizomycotina</taxon>
        <taxon>Sordariomycetes</taxon>
        <taxon>Sordariomycetidae</taxon>
        <taxon>Diaporthales</taxon>
        <taxon>Cytosporaceae</taxon>
        <taxon>Cytospora</taxon>
    </lineage>
</organism>
<dbReference type="InterPro" id="IPR029058">
    <property type="entry name" value="AB_hydrolase_fold"/>
</dbReference>
<dbReference type="Pfam" id="PF12697">
    <property type="entry name" value="Abhydrolase_6"/>
    <property type="match status" value="1"/>
</dbReference>
<name>A0A423XDH2_9PEZI</name>
<keyword evidence="4" id="KW-1185">Reference proteome</keyword>
<dbReference type="Gene3D" id="3.40.50.1820">
    <property type="entry name" value="alpha/beta hydrolase"/>
    <property type="match status" value="1"/>
</dbReference>
<evidence type="ECO:0000313" key="4">
    <source>
        <dbReference type="Proteomes" id="UP000285146"/>
    </source>
</evidence>
<proteinExistence type="predicted"/>
<feature type="domain" description="AB hydrolase-1" evidence="2">
    <location>
        <begin position="64"/>
        <end position="387"/>
    </location>
</feature>
<dbReference type="OrthoDB" id="19657at2759"/>